<dbReference type="RefSeq" id="WP_099472082.1">
    <property type="nucleotide sequence ID" value="NZ_CP041025.1"/>
</dbReference>
<evidence type="ECO:0000256" key="5">
    <source>
        <dbReference type="ARBA" id="ARBA00023077"/>
    </source>
</evidence>
<gene>
    <name evidence="12" type="ORF">CRD36_07230</name>
</gene>
<dbReference type="SUPFAM" id="SSF56935">
    <property type="entry name" value="Porins"/>
    <property type="match status" value="1"/>
</dbReference>
<comment type="subcellular location">
    <subcellularLocation>
        <location evidence="1 8">Cell outer membrane</location>
        <topology evidence="1 8">Multi-pass membrane protein</topology>
    </subcellularLocation>
</comment>
<dbReference type="InterPro" id="IPR039426">
    <property type="entry name" value="TonB-dep_rcpt-like"/>
</dbReference>
<dbReference type="GO" id="GO:0009279">
    <property type="term" value="C:cell outer membrane"/>
    <property type="evidence" value="ECO:0007669"/>
    <property type="project" value="UniProtKB-SubCell"/>
</dbReference>
<dbReference type="PROSITE" id="PS52016">
    <property type="entry name" value="TONB_DEPENDENT_REC_3"/>
    <property type="match status" value="1"/>
</dbReference>
<keyword evidence="12" id="KW-0675">Receptor</keyword>
<evidence type="ECO:0000256" key="9">
    <source>
        <dbReference type="RuleBase" id="RU003357"/>
    </source>
</evidence>
<dbReference type="Pfam" id="PF00593">
    <property type="entry name" value="TonB_dep_Rec_b-barrel"/>
    <property type="match status" value="1"/>
</dbReference>
<evidence type="ECO:0000313" key="13">
    <source>
        <dbReference type="Proteomes" id="UP000229730"/>
    </source>
</evidence>
<keyword evidence="2 8" id="KW-0813">Transport</keyword>
<accession>A0A2G4YS75</accession>
<dbReference type="PANTHER" id="PTHR47234:SF3">
    <property type="entry name" value="SECRETIN_TONB SHORT N-TERMINAL DOMAIN-CONTAINING PROTEIN"/>
    <property type="match status" value="1"/>
</dbReference>
<protein>
    <submittedName>
        <fullName evidence="12">TonB-dependent receptor</fullName>
    </submittedName>
</protein>
<evidence type="ECO:0000256" key="6">
    <source>
        <dbReference type="ARBA" id="ARBA00023136"/>
    </source>
</evidence>
<evidence type="ECO:0000256" key="1">
    <source>
        <dbReference type="ARBA" id="ARBA00004571"/>
    </source>
</evidence>
<dbReference type="Gene3D" id="3.55.50.30">
    <property type="match status" value="1"/>
</dbReference>
<dbReference type="OrthoDB" id="7394476at2"/>
<keyword evidence="4 8" id="KW-0812">Transmembrane</keyword>
<keyword evidence="13" id="KW-1185">Reference proteome</keyword>
<evidence type="ECO:0000256" key="8">
    <source>
        <dbReference type="PROSITE-ProRule" id="PRU01360"/>
    </source>
</evidence>
<evidence type="ECO:0000313" key="12">
    <source>
        <dbReference type="EMBL" id="PHZ85194.1"/>
    </source>
</evidence>
<keyword evidence="6 8" id="KW-0472">Membrane</keyword>
<comment type="similarity">
    <text evidence="8 9">Belongs to the TonB-dependent receptor family.</text>
</comment>
<sequence>MRHYSTRPSSTPFRKPNKFKTSLVAGVSLLAVCEGGGAQAQVHTLNYSQPQGEVNVFQIEAGDLKTALNAYIEQSGKQLIYRDDQIRGVTTMGAAGSLTNKEALVQLLTGSQLIMRRDSSGAVLVVLDDSHTKAGWQKIAYTSDAEKAASLDVYEEDEQQESTGKVTIDEIVAVGSRRAQARSALEAIVPVDVIRGDDLSAQGNTNIIDVLTSVIPSLSANREPISDAATMVRPVNLRALPSDHTLVLVNGKRRHRGAVLGEFVSGVNRGAQGADITPLFGAALKQVEVLRDGASAQYGSDAIAGVINYALQDDPEIRMISAQYGSSYKGDGDTWEASGALGTHVGDEGFAVLSFNVKDASPTSRGVQDGEGTNSGAAALAAAGFPVADPVVVWGSPEVKNDYKIIVNAGLPVGEAELYTFGNYATRDVDGSFFYRNPTNRSGVFAAGGNVLFGDTTGDGGCPTGPLPTSSFGDAEAFINSAPANCFAFQSLYPGGFTPRFGGTVEDYSATAGVKGEFGFGLIYDASISTGRNDVDYRISNSLNASLGPDTPTDFNLGRQVQSETVANADFNYPVKMEGWASDLNVAFGMQYHKETFEIVAGDLASYEVGHYIDQGFSAGANGFQGFNADVAGKFSRNSISGYIDLEADITDQFMMSFAGRFEDFSDFGSTVNAKVASRYNISENFAVRGAFSTGFRAPTLGQSNLQRSSTAFSGGQLIEQLVIASTNPIAEFFGGGQLDPEKARNWSMGIVASVGELDITLDYFRITVKDRISLTSADIDDASRAALVAAGNPEAATISNVQFFVNDFDTRTQGLDLVANYKKDWDDYGQTNVTLAFNYTDTKVTNRGATIGDGREREIEDALPSTRATMTFSHDVDKFNGILRFNYFGEAYESLFNDSTLPVTTDALVIVDAQLSYQITENLDVAVGAKNIFNAYPKEWETAGFTGRDGGFLGAIYPLNHPAGFNGGSYYVRVTANF</sequence>
<evidence type="ECO:0000256" key="3">
    <source>
        <dbReference type="ARBA" id="ARBA00022452"/>
    </source>
</evidence>
<name>A0A2G4YS75_9PROT</name>
<dbReference type="Proteomes" id="UP000229730">
    <property type="component" value="Unassembled WGS sequence"/>
</dbReference>
<evidence type="ECO:0000256" key="7">
    <source>
        <dbReference type="ARBA" id="ARBA00023237"/>
    </source>
</evidence>
<reference evidence="12 13" key="1">
    <citation type="submission" date="2017-10" db="EMBL/GenBank/DDBJ databases">
        <title>Frigbacter circumglobatus gen. nov. sp. nov., isolated from sediment cultured in situ.</title>
        <authorList>
            <person name="Zhao Z."/>
        </authorList>
    </citation>
    <scope>NUCLEOTIDE SEQUENCE [LARGE SCALE GENOMIC DNA]</scope>
    <source>
        <strain evidence="12 13">ZYL</strain>
    </source>
</reference>
<evidence type="ECO:0000256" key="4">
    <source>
        <dbReference type="ARBA" id="ARBA00022692"/>
    </source>
</evidence>
<dbReference type="PANTHER" id="PTHR47234">
    <property type="match status" value="1"/>
</dbReference>
<keyword evidence="7 8" id="KW-0998">Cell outer membrane</keyword>
<dbReference type="EMBL" id="PDEM01000016">
    <property type="protein sequence ID" value="PHZ85194.1"/>
    <property type="molecule type" value="Genomic_DNA"/>
</dbReference>
<dbReference type="InterPro" id="IPR036942">
    <property type="entry name" value="Beta-barrel_TonB_sf"/>
</dbReference>
<dbReference type="InterPro" id="IPR012910">
    <property type="entry name" value="Plug_dom"/>
</dbReference>
<comment type="caution">
    <text evidence="12">The sequence shown here is derived from an EMBL/GenBank/DDBJ whole genome shotgun (WGS) entry which is preliminary data.</text>
</comment>
<keyword evidence="3 8" id="KW-1134">Transmembrane beta strand</keyword>
<evidence type="ECO:0000256" key="2">
    <source>
        <dbReference type="ARBA" id="ARBA00022448"/>
    </source>
</evidence>
<dbReference type="Pfam" id="PF07715">
    <property type="entry name" value="Plug"/>
    <property type="match status" value="1"/>
</dbReference>
<evidence type="ECO:0000259" key="11">
    <source>
        <dbReference type="Pfam" id="PF07715"/>
    </source>
</evidence>
<dbReference type="InterPro" id="IPR000531">
    <property type="entry name" value="Beta-barrel_TonB"/>
</dbReference>
<dbReference type="Gene3D" id="2.40.170.20">
    <property type="entry name" value="TonB-dependent receptor, beta-barrel domain"/>
    <property type="match status" value="1"/>
</dbReference>
<feature type="domain" description="TonB-dependent receptor plug" evidence="11">
    <location>
        <begin position="186"/>
        <end position="306"/>
    </location>
</feature>
<dbReference type="AlphaFoldDB" id="A0A2G4YS75"/>
<dbReference type="InParanoid" id="A0A2G4YS75"/>
<proteinExistence type="inferred from homology"/>
<feature type="domain" description="TonB-dependent receptor-like beta-barrel" evidence="10">
    <location>
        <begin position="497"/>
        <end position="933"/>
    </location>
</feature>
<dbReference type="InterPro" id="IPR037066">
    <property type="entry name" value="Plug_dom_sf"/>
</dbReference>
<organism evidence="12 13">
    <name type="scientific">Paremcibacter congregatus</name>
    <dbReference type="NCBI Taxonomy" id="2043170"/>
    <lineage>
        <taxon>Bacteria</taxon>
        <taxon>Pseudomonadati</taxon>
        <taxon>Pseudomonadota</taxon>
        <taxon>Alphaproteobacteria</taxon>
        <taxon>Emcibacterales</taxon>
        <taxon>Emcibacteraceae</taxon>
        <taxon>Paremcibacter</taxon>
    </lineage>
</organism>
<dbReference type="Gene3D" id="2.170.130.10">
    <property type="entry name" value="TonB-dependent receptor, plug domain"/>
    <property type="match status" value="1"/>
</dbReference>
<evidence type="ECO:0000259" key="10">
    <source>
        <dbReference type="Pfam" id="PF00593"/>
    </source>
</evidence>
<keyword evidence="5 9" id="KW-0798">TonB box</keyword>